<evidence type="ECO:0000313" key="1">
    <source>
        <dbReference type="EMBL" id="KKK99260.1"/>
    </source>
</evidence>
<gene>
    <name evidence="1" type="ORF">LCGC14_2634560</name>
</gene>
<comment type="caution">
    <text evidence="1">The sequence shown here is derived from an EMBL/GenBank/DDBJ whole genome shotgun (WGS) entry which is preliminary data.</text>
</comment>
<name>A0A0F9ALU4_9ZZZZ</name>
<organism evidence="1">
    <name type="scientific">marine sediment metagenome</name>
    <dbReference type="NCBI Taxonomy" id="412755"/>
    <lineage>
        <taxon>unclassified sequences</taxon>
        <taxon>metagenomes</taxon>
        <taxon>ecological metagenomes</taxon>
    </lineage>
</organism>
<feature type="non-terminal residue" evidence="1">
    <location>
        <position position="1"/>
    </location>
</feature>
<protein>
    <submittedName>
        <fullName evidence="1">Uncharacterized protein</fullName>
    </submittedName>
</protein>
<dbReference type="EMBL" id="LAZR01045279">
    <property type="protein sequence ID" value="KKK99260.1"/>
    <property type="molecule type" value="Genomic_DNA"/>
</dbReference>
<dbReference type="AlphaFoldDB" id="A0A0F9ALU4"/>
<reference evidence="1" key="1">
    <citation type="journal article" date="2015" name="Nature">
        <title>Complex archaea that bridge the gap between prokaryotes and eukaryotes.</title>
        <authorList>
            <person name="Spang A."/>
            <person name="Saw J.H."/>
            <person name="Jorgensen S.L."/>
            <person name="Zaremba-Niedzwiedzka K."/>
            <person name="Martijn J."/>
            <person name="Lind A.E."/>
            <person name="van Eijk R."/>
            <person name="Schleper C."/>
            <person name="Guy L."/>
            <person name="Ettema T.J."/>
        </authorList>
    </citation>
    <scope>NUCLEOTIDE SEQUENCE</scope>
</reference>
<accession>A0A0F9ALU4</accession>
<proteinExistence type="predicted"/>
<sequence length="47" mass="5640">LLEYYSKPYELGAEWFGDVYRAKLLTMKLPKRVLVEYVRVVKKELFG</sequence>